<keyword evidence="2" id="KW-1185">Reference proteome</keyword>
<reference evidence="2" key="1">
    <citation type="journal article" date="2014" name="Nat. Commun.">
        <title>The emerging biofuel crop Camelina sativa retains a highly undifferentiated hexaploid genome structure.</title>
        <authorList>
            <person name="Kagale S."/>
            <person name="Koh C."/>
            <person name="Nixon J."/>
            <person name="Bollina V."/>
            <person name="Clarke W.E."/>
            <person name="Tuteja R."/>
            <person name="Spillane C."/>
            <person name="Robinson S.J."/>
            <person name="Links M.G."/>
            <person name="Clarke C."/>
            <person name="Higgins E.E."/>
            <person name="Huebert T."/>
            <person name="Sharpe A.G."/>
            <person name="Parkin I.A."/>
        </authorList>
    </citation>
    <scope>NUCLEOTIDE SEQUENCE [LARGE SCALE GENOMIC DNA]</scope>
    <source>
        <strain evidence="2">cv. DH55</strain>
    </source>
</reference>
<evidence type="ECO:0000313" key="2">
    <source>
        <dbReference type="Proteomes" id="UP000694864"/>
    </source>
</evidence>
<gene>
    <name evidence="3" type="primary">LOC104763457</name>
</gene>
<dbReference type="Proteomes" id="UP000694864">
    <property type="component" value="Chromosome 18"/>
</dbReference>
<evidence type="ECO:0000313" key="3">
    <source>
        <dbReference type="RefSeq" id="XP_010485125.1"/>
    </source>
</evidence>
<dbReference type="GeneID" id="104763457"/>
<organism evidence="2 3">
    <name type="scientific">Camelina sativa</name>
    <name type="common">False flax</name>
    <name type="synonym">Myagrum sativum</name>
    <dbReference type="NCBI Taxonomy" id="90675"/>
    <lineage>
        <taxon>Eukaryota</taxon>
        <taxon>Viridiplantae</taxon>
        <taxon>Streptophyta</taxon>
        <taxon>Embryophyta</taxon>
        <taxon>Tracheophyta</taxon>
        <taxon>Spermatophyta</taxon>
        <taxon>Magnoliopsida</taxon>
        <taxon>eudicotyledons</taxon>
        <taxon>Gunneridae</taxon>
        <taxon>Pentapetalae</taxon>
        <taxon>rosids</taxon>
        <taxon>malvids</taxon>
        <taxon>Brassicales</taxon>
        <taxon>Brassicaceae</taxon>
        <taxon>Camelineae</taxon>
        <taxon>Camelina</taxon>
    </lineage>
</organism>
<dbReference type="PANTHER" id="PTHR35317:SF40">
    <property type="entry name" value="CCHC-TYPE DOMAIN-CONTAINING PROTEIN"/>
    <property type="match status" value="1"/>
</dbReference>
<dbReference type="Pfam" id="PF14223">
    <property type="entry name" value="Retrotran_gag_2"/>
    <property type="match status" value="1"/>
</dbReference>
<protein>
    <submittedName>
        <fullName evidence="3">Uncharacterized protein LOC104763457</fullName>
    </submittedName>
</protein>
<dbReference type="RefSeq" id="XP_010485125.1">
    <property type="nucleotide sequence ID" value="XM_010486823.1"/>
</dbReference>
<reference evidence="3" key="2">
    <citation type="submission" date="2025-08" db="UniProtKB">
        <authorList>
            <consortium name="RefSeq"/>
        </authorList>
    </citation>
    <scope>IDENTIFICATION</scope>
    <source>
        <tissue evidence="3">Leaf</tissue>
    </source>
</reference>
<dbReference type="PANTHER" id="PTHR35317">
    <property type="entry name" value="OS04G0629600 PROTEIN"/>
    <property type="match status" value="1"/>
</dbReference>
<name>A0ABM0XFB5_CAMSA</name>
<proteinExistence type="predicted"/>
<feature type="region of interest" description="Disordered" evidence="1">
    <location>
        <begin position="43"/>
        <end position="62"/>
    </location>
</feature>
<sequence length="181" mass="20948">MTNTKLKVAVFDGSGDFCFWKTRMLAHLRILGLKGVLKEQESIAPPTEAEEADPENMKKRIEDEKSRRELCEKALDIIFLNIGDKVLRKIDQCTTGAEAWSMLERLYLVNSLPIRVYLQLKVYNYRMRDSNSLDDNIDEFLKMISDLNNLQIQVPDEVQAILILSSLPEKYDMLKETLKYG</sequence>
<evidence type="ECO:0000256" key="1">
    <source>
        <dbReference type="SAM" id="MobiDB-lite"/>
    </source>
</evidence>
<accession>A0ABM0XFB5</accession>